<evidence type="ECO:0000259" key="1">
    <source>
        <dbReference type="PROSITE" id="PS51184"/>
    </source>
</evidence>
<accession>A0A0D2NHV7</accession>
<dbReference type="OMA" id="PKLYWHY"/>
<feature type="domain" description="JmjC" evidence="1">
    <location>
        <begin position="54"/>
        <end position="218"/>
    </location>
</feature>
<sequence>MNNHPWKSARYLRSIAGPGRIVPVEIGHDLDFEDQPSCRPSEDLLYLAQHDLTKQFPTLREDIIVPDYVYASLCSDDSPRYRPPNNDDQIIFNTWLGPKDAMSPAHTDPYYNCYVQVVGYKSVWLAPPLVTASMYPFTPGISDGLPNERLPSSEIGNTSQVDVFASANDLKQYPTFVQQVAPTAMTAVLAPGDLLFFPPGWWHAMRSEMTSLSFSIWF</sequence>
<protein>
    <recommendedName>
        <fullName evidence="1">JmjC domain-containing protein</fullName>
    </recommendedName>
</protein>
<dbReference type="SUPFAM" id="SSF51197">
    <property type="entry name" value="Clavaminate synthase-like"/>
    <property type="match status" value="1"/>
</dbReference>
<dbReference type="Gene3D" id="2.60.120.650">
    <property type="entry name" value="Cupin"/>
    <property type="match status" value="1"/>
</dbReference>
<dbReference type="STRING" id="945553.A0A0D2NHV7"/>
<evidence type="ECO:0000313" key="3">
    <source>
        <dbReference type="Proteomes" id="UP000054270"/>
    </source>
</evidence>
<dbReference type="AlphaFoldDB" id="A0A0D2NHV7"/>
<evidence type="ECO:0000313" key="2">
    <source>
        <dbReference type="EMBL" id="KJA18544.1"/>
    </source>
</evidence>
<dbReference type="Pfam" id="PF13621">
    <property type="entry name" value="Cupin_8"/>
    <property type="match status" value="1"/>
</dbReference>
<dbReference type="PROSITE" id="PS51184">
    <property type="entry name" value="JMJC"/>
    <property type="match status" value="1"/>
</dbReference>
<dbReference type="Proteomes" id="UP000054270">
    <property type="component" value="Unassembled WGS sequence"/>
</dbReference>
<dbReference type="EMBL" id="KN817587">
    <property type="protein sequence ID" value="KJA18544.1"/>
    <property type="molecule type" value="Genomic_DNA"/>
</dbReference>
<keyword evidence="3" id="KW-1185">Reference proteome</keyword>
<dbReference type="OrthoDB" id="47172at2759"/>
<gene>
    <name evidence="2" type="ORF">HYPSUDRAFT_45063</name>
</gene>
<reference evidence="3" key="1">
    <citation type="submission" date="2014-04" db="EMBL/GenBank/DDBJ databases">
        <title>Evolutionary Origins and Diversification of the Mycorrhizal Mutualists.</title>
        <authorList>
            <consortium name="DOE Joint Genome Institute"/>
            <consortium name="Mycorrhizal Genomics Consortium"/>
            <person name="Kohler A."/>
            <person name="Kuo A."/>
            <person name="Nagy L.G."/>
            <person name="Floudas D."/>
            <person name="Copeland A."/>
            <person name="Barry K.W."/>
            <person name="Cichocki N."/>
            <person name="Veneault-Fourrey C."/>
            <person name="LaButti K."/>
            <person name="Lindquist E.A."/>
            <person name="Lipzen A."/>
            <person name="Lundell T."/>
            <person name="Morin E."/>
            <person name="Murat C."/>
            <person name="Riley R."/>
            <person name="Ohm R."/>
            <person name="Sun H."/>
            <person name="Tunlid A."/>
            <person name="Henrissat B."/>
            <person name="Grigoriev I.V."/>
            <person name="Hibbett D.S."/>
            <person name="Martin F."/>
        </authorList>
    </citation>
    <scope>NUCLEOTIDE SEQUENCE [LARGE SCALE GENOMIC DNA]</scope>
    <source>
        <strain evidence="3">FD-334 SS-4</strain>
    </source>
</reference>
<organism evidence="2 3">
    <name type="scientific">Hypholoma sublateritium (strain FD-334 SS-4)</name>
    <dbReference type="NCBI Taxonomy" id="945553"/>
    <lineage>
        <taxon>Eukaryota</taxon>
        <taxon>Fungi</taxon>
        <taxon>Dikarya</taxon>
        <taxon>Basidiomycota</taxon>
        <taxon>Agaricomycotina</taxon>
        <taxon>Agaricomycetes</taxon>
        <taxon>Agaricomycetidae</taxon>
        <taxon>Agaricales</taxon>
        <taxon>Agaricineae</taxon>
        <taxon>Strophariaceae</taxon>
        <taxon>Hypholoma</taxon>
    </lineage>
</organism>
<dbReference type="PANTHER" id="PTHR12461">
    <property type="entry name" value="HYPOXIA-INDUCIBLE FACTOR 1 ALPHA INHIBITOR-RELATED"/>
    <property type="match status" value="1"/>
</dbReference>
<name>A0A0D2NHV7_HYPSF</name>
<dbReference type="InterPro" id="IPR003347">
    <property type="entry name" value="JmjC_dom"/>
</dbReference>
<proteinExistence type="predicted"/>
<dbReference type="PANTHER" id="PTHR12461:SF94">
    <property type="entry name" value="JMJC DOMAIN-CONTAINING PROTEIN"/>
    <property type="match status" value="1"/>
</dbReference>
<dbReference type="InterPro" id="IPR041667">
    <property type="entry name" value="Cupin_8"/>
</dbReference>